<dbReference type="InterPro" id="IPR003811">
    <property type="entry name" value="G3P_acylTferase_PlsY"/>
</dbReference>
<dbReference type="Proteomes" id="UP000000379">
    <property type="component" value="Chromosome"/>
</dbReference>
<comment type="similarity">
    <text evidence="10">Belongs to the PlsY family.</text>
</comment>
<evidence type="ECO:0000313" key="11">
    <source>
        <dbReference type="EMBL" id="ADI13821.1"/>
    </source>
</evidence>
<dbReference type="EC" id="2.3.1.275" evidence="10"/>
<evidence type="ECO:0000256" key="1">
    <source>
        <dbReference type="ARBA" id="ARBA00022475"/>
    </source>
</evidence>
<evidence type="ECO:0000256" key="7">
    <source>
        <dbReference type="ARBA" id="ARBA00023136"/>
    </source>
</evidence>
<reference evidence="11 12" key="2">
    <citation type="journal article" date="2011" name="Stand. Genomic Sci.">
        <title>Complete genome sequence of Truepera radiovictrix type strain (RQ-24).</title>
        <authorList>
            <person name="Ivanova N."/>
            <person name="Rohde C."/>
            <person name="Munk C."/>
            <person name="Nolan M."/>
            <person name="Lucas S."/>
            <person name="Del Rio T.G."/>
            <person name="Tice H."/>
            <person name="Deshpande S."/>
            <person name="Cheng J.F."/>
            <person name="Tapia R."/>
            <person name="Han C."/>
            <person name="Goodwin L."/>
            <person name="Pitluck S."/>
            <person name="Liolios K."/>
            <person name="Mavromatis K."/>
            <person name="Mikhailova N."/>
            <person name="Pati A."/>
            <person name="Chen A."/>
            <person name="Palaniappan K."/>
            <person name="Land M."/>
            <person name="Hauser L."/>
            <person name="Chang Y.J."/>
            <person name="Jeffries C.D."/>
            <person name="Brambilla E."/>
            <person name="Rohde M."/>
            <person name="Goker M."/>
            <person name="Tindall B.J."/>
            <person name="Woyke T."/>
            <person name="Bristow J."/>
            <person name="Eisen J.A."/>
            <person name="Markowitz V."/>
            <person name="Hugenholtz P."/>
            <person name="Kyrpides N.C."/>
            <person name="Klenk H.P."/>
            <person name="Lapidus A."/>
        </authorList>
    </citation>
    <scope>NUCLEOTIDE SEQUENCE [LARGE SCALE GENOMIC DNA]</scope>
    <source>
        <strain evidence="12">DSM 17093 / CIP 108686 / LMG 22925 / RQ-24</strain>
    </source>
</reference>
<keyword evidence="5 10" id="KW-1133">Transmembrane helix</keyword>
<dbReference type="SMART" id="SM01207">
    <property type="entry name" value="G3P_acyltransf"/>
    <property type="match status" value="1"/>
</dbReference>
<keyword evidence="12" id="KW-1185">Reference proteome</keyword>
<dbReference type="AlphaFoldDB" id="D7CTG4"/>
<evidence type="ECO:0000256" key="2">
    <source>
        <dbReference type="ARBA" id="ARBA00022516"/>
    </source>
</evidence>
<keyword evidence="7 10" id="KW-0472">Membrane</keyword>
<dbReference type="HAMAP" id="MF_01043">
    <property type="entry name" value="PlsY"/>
    <property type="match status" value="1"/>
</dbReference>
<keyword evidence="1 10" id="KW-1003">Cell membrane</keyword>
<comment type="subunit">
    <text evidence="10">Probably interacts with PlsX.</text>
</comment>
<evidence type="ECO:0000256" key="3">
    <source>
        <dbReference type="ARBA" id="ARBA00022679"/>
    </source>
</evidence>
<dbReference type="GO" id="GO:0043772">
    <property type="term" value="F:acyl-phosphate glycerol-3-phosphate acyltransferase activity"/>
    <property type="evidence" value="ECO:0007669"/>
    <property type="project" value="UniProtKB-UniRule"/>
</dbReference>
<dbReference type="UniPathway" id="UPA00085"/>
<dbReference type="RefSeq" id="WP_013177193.1">
    <property type="nucleotide sequence ID" value="NC_014221.1"/>
</dbReference>
<feature type="transmembrane region" description="Helical" evidence="10">
    <location>
        <begin position="171"/>
        <end position="193"/>
    </location>
</feature>
<dbReference type="GO" id="GO:0005886">
    <property type="term" value="C:plasma membrane"/>
    <property type="evidence" value="ECO:0007669"/>
    <property type="project" value="UniProtKB-SubCell"/>
</dbReference>
<keyword evidence="3 10" id="KW-0808">Transferase</keyword>
<feature type="transmembrane region" description="Helical" evidence="10">
    <location>
        <begin position="79"/>
        <end position="98"/>
    </location>
</feature>
<dbReference type="STRING" id="649638.Trad_0685"/>
<keyword evidence="4 10" id="KW-0812">Transmembrane</keyword>
<name>D7CTG4_TRURR</name>
<evidence type="ECO:0000256" key="10">
    <source>
        <dbReference type="HAMAP-Rule" id="MF_01043"/>
    </source>
</evidence>
<dbReference type="GO" id="GO:0008654">
    <property type="term" value="P:phospholipid biosynthetic process"/>
    <property type="evidence" value="ECO:0007669"/>
    <property type="project" value="UniProtKB-UniRule"/>
</dbReference>
<feature type="transmembrane region" description="Helical" evidence="10">
    <location>
        <begin position="48"/>
        <end position="67"/>
    </location>
</feature>
<evidence type="ECO:0000256" key="4">
    <source>
        <dbReference type="ARBA" id="ARBA00022692"/>
    </source>
</evidence>
<dbReference type="eggNOG" id="COG0344">
    <property type="taxonomic scope" value="Bacteria"/>
</dbReference>
<sequence length="200" mass="19946">MIGATLLALAAGYLLGGLPSAALLARLRGADIFAVGSTNMGAMNAARHLGWGLGAVVLALDLAKGALASALGAAWSPPGALPVPAAAASVGAVVGHLWSVWVGFRGGKGLATTLGTALPLYPLGGLCSFGVLMLLTLLWRARPGGVDRAVFVTAALYPALVYLSLRGAPTPVALTFALSAALIALAVALKHLLAARTPRP</sequence>
<evidence type="ECO:0000256" key="9">
    <source>
        <dbReference type="ARBA" id="ARBA00023264"/>
    </source>
</evidence>
<reference evidence="12" key="1">
    <citation type="submission" date="2010-05" db="EMBL/GenBank/DDBJ databases">
        <title>The complete genome of Truepera radiovictris DSM 17093.</title>
        <authorList>
            <consortium name="US DOE Joint Genome Institute (JGI-PGF)"/>
            <person name="Lucas S."/>
            <person name="Copeland A."/>
            <person name="Lapidus A."/>
            <person name="Glavina del Rio T."/>
            <person name="Dalin E."/>
            <person name="Tice H."/>
            <person name="Bruce D."/>
            <person name="Goodwin L."/>
            <person name="Pitluck S."/>
            <person name="Kyrpides N."/>
            <person name="Mavromatis K."/>
            <person name="Ovchinnikova G."/>
            <person name="Munk A.C."/>
            <person name="Detter J.C."/>
            <person name="Han C."/>
            <person name="Tapia R."/>
            <person name="Land M."/>
            <person name="Hauser L."/>
            <person name="Markowitz V."/>
            <person name="Cheng J.-F."/>
            <person name="Hugenholtz P."/>
            <person name="Woyke T."/>
            <person name="Wu D."/>
            <person name="Tindall B."/>
            <person name="Pomrenke H.G."/>
            <person name="Brambilla E."/>
            <person name="Klenk H.-P."/>
            <person name="Eisen J.A."/>
        </authorList>
    </citation>
    <scope>NUCLEOTIDE SEQUENCE [LARGE SCALE GENOMIC DNA]</scope>
    <source>
        <strain evidence="12">DSM 17093 / CIP 108686 / LMG 22925 / RQ-24</strain>
    </source>
</reference>
<proteinExistence type="inferred from homology"/>
<dbReference type="PANTHER" id="PTHR30309">
    <property type="entry name" value="INNER MEMBRANE PROTEIN YGIH"/>
    <property type="match status" value="1"/>
</dbReference>
<accession>D7CTG4</accession>
<dbReference type="Pfam" id="PF02660">
    <property type="entry name" value="G3P_acyltransf"/>
    <property type="match status" value="1"/>
</dbReference>
<evidence type="ECO:0000256" key="5">
    <source>
        <dbReference type="ARBA" id="ARBA00022989"/>
    </source>
</evidence>
<keyword evidence="8 10" id="KW-0594">Phospholipid biosynthesis</keyword>
<comment type="pathway">
    <text evidence="10">Lipid metabolism; phospholipid metabolism.</text>
</comment>
<feature type="transmembrane region" description="Helical" evidence="10">
    <location>
        <begin position="118"/>
        <end position="139"/>
    </location>
</feature>
<evidence type="ECO:0000313" key="12">
    <source>
        <dbReference type="Proteomes" id="UP000000379"/>
    </source>
</evidence>
<comment type="function">
    <text evidence="10">Catalyzes the transfer of an acyl group from acyl-phosphate (acyl-PO(4)) to glycerol-3-phosphate (G3P) to form lysophosphatidic acid (LPA). This enzyme utilizes acyl-phosphate as fatty acyl donor, but not acyl-CoA or acyl-ACP.</text>
</comment>
<gene>
    <name evidence="10" type="primary">plsY</name>
    <name evidence="11" type="ordered locus">Trad_0685</name>
</gene>
<keyword evidence="6 10" id="KW-0443">Lipid metabolism</keyword>
<evidence type="ECO:0000256" key="6">
    <source>
        <dbReference type="ARBA" id="ARBA00023098"/>
    </source>
</evidence>
<evidence type="ECO:0000256" key="8">
    <source>
        <dbReference type="ARBA" id="ARBA00023209"/>
    </source>
</evidence>
<dbReference type="KEGG" id="tra:Trad_0685"/>
<protein>
    <recommendedName>
        <fullName evidence="10">Glycerol-3-phosphate acyltransferase</fullName>
    </recommendedName>
    <alternativeName>
        <fullName evidence="10">Acyl-PO4 G3P acyltransferase</fullName>
    </alternativeName>
    <alternativeName>
        <fullName evidence="10">Acyl-phosphate--glycerol-3-phosphate acyltransferase</fullName>
    </alternativeName>
    <alternativeName>
        <fullName evidence="10">G3P acyltransferase</fullName>
        <shortName evidence="10">GPAT</shortName>
        <ecNumber evidence="10">2.3.1.275</ecNumber>
    </alternativeName>
    <alternativeName>
        <fullName evidence="10">Lysophosphatidic acid synthase</fullName>
        <shortName evidence="10">LPA synthase</shortName>
    </alternativeName>
</protein>
<dbReference type="PANTHER" id="PTHR30309:SF0">
    <property type="entry name" value="GLYCEROL-3-PHOSPHATE ACYLTRANSFERASE-RELATED"/>
    <property type="match status" value="1"/>
</dbReference>
<organism evidence="11 12">
    <name type="scientific">Truepera radiovictrix (strain DSM 17093 / CIP 108686 / LMG 22925 / RQ-24)</name>
    <dbReference type="NCBI Taxonomy" id="649638"/>
    <lineage>
        <taxon>Bacteria</taxon>
        <taxon>Thermotogati</taxon>
        <taxon>Deinococcota</taxon>
        <taxon>Deinococci</taxon>
        <taxon>Trueperales</taxon>
        <taxon>Trueperaceae</taxon>
        <taxon>Truepera</taxon>
    </lineage>
</organism>
<comment type="catalytic activity">
    <reaction evidence="10">
        <text>an acyl phosphate + sn-glycerol 3-phosphate = a 1-acyl-sn-glycero-3-phosphate + phosphate</text>
        <dbReference type="Rhea" id="RHEA:34075"/>
        <dbReference type="ChEBI" id="CHEBI:43474"/>
        <dbReference type="ChEBI" id="CHEBI:57597"/>
        <dbReference type="ChEBI" id="CHEBI:57970"/>
        <dbReference type="ChEBI" id="CHEBI:59918"/>
        <dbReference type="EC" id="2.3.1.275"/>
    </reaction>
</comment>
<dbReference type="EMBL" id="CP002049">
    <property type="protein sequence ID" value="ADI13821.1"/>
    <property type="molecule type" value="Genomic_DNA"/>
</dbReference>
<dbReference type="HOGENOM" id="CLU_081254_7_1_0"/>
<comment type="subcellular location">
    <subcellularLocation>
        <location evidence="10">Cell membrane</location>
        <topology evidence="10">Multi-pass membrane protein</topology>
    </subcellularLocation>
</comment>
<keyword evidence="2 10" id="KW-0444">Lipid biosynthesis</keyword>
<keyword evidence="9 10" id="KW-1208">Phospholipid metabolism</keyword>